<sequence length="179" mass="20479">MDWLKAIRELLGLGMSSNEEEVRMLRERAEQAEQGRWEAEERAEAEAQRVETEACGERKAEQGKWEAEENAEAEIRKRQRSECGDLAVISDLGMETRAPIPEEPPTRRMPAVLWGAHHKLCLAQYRKRSNATPLPARRLVQTYLCPERGQLIIRLIESTQLSLPDGLHACFTAAFRSRQ</sequence>
<accession>A0A7S0TJ80</accession>
<evidence type="ECO:0000256" key="1">
    <source>
        <dbReference type="SAM" id="MobiDB-lite"/>
    </source>
</evidence>
<dbReference type="AlphaFoldDB" id="A0A7S0TJ80"/>
<proteinExistence type="predicted"/>
<organism evidence="2">
    <name type="scientific">Hemiselmis andersenii</name>
    <name type="common">Cryptophyte alga</name>
    <dbReference type="NCBI Taxonomy" id="464988"/>
    <lineage>
        <taxon>Eukaryota</taxon>
        <taxon>Cryptophyceae</taxon>
        <taxon>Cryptomonadales</taxon>
        <taxon>Hemiselmidaceae</taxon>
        <taxon>Hemiselmis</taxon>
    </lineage>
</organism>
<reference evidence="2" key="1">
    <citation type="submission" date="2021-01" db="EMBL/GenBank/DDBJ databases">
        <authorList>
            <person name="Corre E."/>
            <person name="Pelletier E."/>
            <person name="Niang G."/>
            <person name="Scheremetjew M."/>
            <person name="Finn R."/>
            <person name="Kale V."/>
            <person name="Holt S."/>
            <person name="Cochrane G."/>
            <person name="Meng A."/>
            <person name="Brown T."/>
            <person name="Cohen L."/>
        </authorList>
    </citation>
    <scope>NUCLEOTIDE SEQUENCE</scope>
    <source>
        <strain evidence="2">CCMP441</strain>
    </source>
</reference>
<name>A0A7S0TJ80_HEMAN</name>
<feature type="region of interest" description="Disordered" evidence="1">
    <location>
        <begin position="33"/>
        <end position="78"/>
    </location>
</feature>
<gene>
    <name evidence="2" type="ORF">HAND1043_LOCUS2151</name>
</gene>
<dbReference type="EMBL" id="HBFK01003524">
    <property type="protein sequence ID" value="CAD8735660.1"/>
    <property type="molecule type" value="Transcribed_RNA"/>
</dbReference>
<evidence type="ECO:0000313" key="2">
    <source>
        <dbReference type="EMBL" id="CAD8735660.1"/>
    </source>
</evidence>
<protein>
    <submittedName>
        <fullName evidence="2">Uncharacterized protein</fullName>
    </submittedName>
</protein>